<sequence length="36" mass="4185">MDSSTGVEPTSDAYKNGQFLRIKEKYHEFINHQGQQ</sequence>
<accession>A0A1H2Y411</accession>
<evidence type="ECO:0000313" key="2">
    <source>
        <dbReference type="Proteomes" id="UP000183454"/>
    </source>
</evidence>
<reference evidence="1 2" key="1">
    <citation type="submission" date="2016-10" db="EMBL/GenBank/DDBJ databases">
        <authorList>
            <person name="de Groot N.N."/>
        </authorList>
    </citation>
    <scope>NUCLEOTIDE SEQUENCE [LARGE SCALE GENOMIC DNA]</scope>
    <source>
        <strain evidence="1 2">Nm110</strain>
    </source>
</reference>
<evidence type="ECO:0000313" key="1">
    <source>
        <dbReference type="EMBL" id="SDW99414.1"/>
    </source>
</evidence>
<protein>
    <submittedName>
        <fullName evidence="1">Uncharacterized protein</fullName>
    </submittedName>
</protein>
<organism evidence="1 2">
    <name type="scientific">Nitrosomonas communis</name>
    <dbReference type="NCBI Taxonomy" id="44574"/>
    <lineage>
        <taxon>Bacteria</taxon>
        <taxon>Pseudomonadati</taxon>
        <taxon>Pseudomonadota</taxon>
        <taxon>Betaproteobacteria</taxon>
        <taxon>Nitrosomonadales</taxon>
        <taxon>Nitrosomonadaceae</taxon>
        <taxon>Nitrosomonas</taxon>
    </lineage>
</organism>
<gene>
    <name evidence="1" type="ORF">SAMN05421882_10466</name>
</gene>
<dbReference type="AlphaFoldDB" id="A0A1H2Y411"/>
<name>A0A1H2Y411_9PROT</name>
<proteinExistence type="predicted"/>
<dbReference type="Proteomes" id="UP000183454">
    <property type="component" value="Unassembled WGS sequence"/>
</dbReference>
<dbReference type="EMBL" id="FNNH01000046">
    <property type="protein sequence ID" value="SDW99414.1"/>
    <property type="molecule type" value="Genomic_DNA"/>
</dbReference>